<evidence type="ECO:0000313" key="3">
    <source>
        <dbReference type="Proteomes" id="UP001221366"/>
    </source>
</evidence>
<comment type="caution">
    <text evidence="2">The sequence shown here is derived from an EMBL/GenBank/DDBJ whole genome shotgun (WGS) entry which is preliminary data.</text>
</comment>
<organism evidence="2 3">
    <name type="scientific">Flagellimonas yonaguniensis</name>
    <dbReference type="NCBI Taxonomy" id="3031325"/>
    <lineage>
        <taxon>Bacteria</taxon>
        <taxon>Pseudomonadati</taxon>
        <taxon>Bacteroidota</taxon>
        <taxon>Flavobacteriia</taxon>
        <taxon>Flavobacteriales</taxon>
        <taxon>Flavobacteriaceae</taxon>
        <taxon>Flagellimonas</taxon>
    </lineage>
</organism>
<evidence type="ECO:0000313" key="2">
    <source>
        <dbReference type="EMBL" id="MDF0714863.1"/>
    </source>
</evidence>
<gene>
    <name evidence="2" type="ORF">PY092_01780</name>
</gene>
<evidence type="ECO:0008006" key="4">
    <source>
        <dbReference type="Google" id="ProtNLM"/>
    </source>
</evidence>
<evidence type="ECO:0000256" key="1">
    <source>
        <dbReference type="SAM" id="SignalP"/>
    </source>
</evidence>
<protein>
    <recommendedName>
        <fullName evidence="4">Dihydroorotase</fullName>
    </recommendedName>
</protein>
<dbReference type="Proteomes" id="UP001221366">
    <property type="component" value="Unassembled WGS sequence"/>
</dbReference>
<dbReference type="RefSeq" id="WP_275614140.1">
    <property type="nucleotide sequence ID" value="NZ_JARFVB010000001.1"/>
</dbReference>
<proteinExistence type="predicted"/>
<dbReference type="EMBL" id="JARFVB010000001">
    <property type="protein sequence ID" value="MDF0714863.1"/>
    <property type="molecule type" value="Genomic_DNA"/>
</dbReference>
<feature type="signal peptide" evidence="1">
    <location>
        <begin position="1"/>
        <end position="19"/>
    </location>
</feature>
<reference evidence="2 3" key="1">
    <citation type="submission" date="2023-03" db="EMBL/GenBank/DDBJ databases">
        <title>Muricauda XX sp. nov. and Muricauda XXX sp. nov., two novel species isolated from Okinawa Trough.</title>
        <authorList>
            <person name="Cao W."/>
            <person name="Deng X."/>
        </authorList>
    </citation>
    <scope>NUCLEOTIDE SEQUENCE [LARGE SCALE GENOMIC DNA]</scope>
    <source>
        <strain evidence="2 3">334s03</strain>
    </source>
</reference>
<accession>A0ABT5XUK0</accession>
<keyword evidence="3" id="KW-1185">Reference proteome</keyword>
<feature type="chain" id="PRO_5047531119" description="Dihydroorotase" evidence="1">
    <location>
        <begin position="20"/>
        <end position="119"/>
    </location>
</feature>
<sequence>MRIMILAILFVVATTNINAQNINPQDVKVGDVLEIGDPDAPKFKHIDFPRANFIIKKGGIADYKRVVGRKVVVTDVKEKKDGTVEVKIKMTDGKRFFNSHPVVKVDLKNALESGELSAL</sequence>
<keyword evidence="1" id="KW-0732">Signal</keyword>
<name>A0ABT5XUK0_9FLAO</name>